<dbReference type="GO" id="GO:0005886">
    <property type="term" value="C:plasma membrane"/>
    <property type="evidence" value="ECO:0007669"/>
    <property type="project" value="UniProtKB-SubCell"/>
</dbReference>
<evidence type="ECO:0000313" key="9">
    <source>
        <dbReference type="Proteomes" id="UP000035760"/>
    </source>
</evidence>
<keyword evidence="3" id="KW-1003">Cell membrane</keyword>
<gene>
    <name evidence="8" type="primary">xylH</name>
    <name evidence="8" type="ORF">BN873_360011</name>
</gene>
<accession>W6M588</accession>
<feature type="transmembrane region" description="Helical" evidence="7">
    <location>
        <begin position="240"/>
        <end position="257"/>
    </location>
</feature>
<comment type="similarity">
    <text evidence="2">Belongs to the binding-protein-dependent transport system permease family. AraH/RbsC subfamily.</text>
</comment>
<dbReference type="Pfam" id="PF02653">
    <property type="entry name" value="BPD_transp_2"/>
    <property type="match status" value="1"/>
</dbReference>
<sequence>MANTAPTTEQPTTGFLQSEGMRAFLKFLKDNGTLVALIALMLIFSFWDEAFFTPRNLTNLARQTTIVGIIAVGMTLVIIINGIDLSVGSIVGLAAITVTLLMQSGVNVWAAILITLLLTGVLIGLWNALWIAHYNIPPFIITLGMMTIARGIALTLSDGGSVPVTNPVFGEIGGGFFSVTVSTIVVLLILGYLLFSQYQDLRQKRQYGITVKNQELITGAVVTVLAGLIILYAFSYRGLPYPVAIFAVIAFIGSFTLQHTKFGRRIYAMGGNEEAARLSGISIKSMKIAIYCIITTLSALAGIMLASRLNGASPNLGNMFELDAISAVIIGGTSFSGGVGTIIGTVIGAFIISVLNNGMSLLEVPTFYQLIIKGGIIILAVWFDVLSKKKRG</sequence>
<evidence type="ECO:0000256" key="7">
    <source>
        <dbReference type="SAM" id="Phobius"/>
    </source>
</evidence>
<name>W6M588_9GAMM</name>
<keyword evidence="9" id="KW-1185">Reference proteome</keyword>
<feature type="transmembrane region" description="Helical" evidence="7">
    <location>
        <begin position="288"/>
        <end position="307"/>
    </location>
</feature>
<proteinExistence type="inferred from homology"/>
<evidence type="ECO:0000256" key="3">
    <source>
        <dbReference type="ARBA" id="ARBA00022475"/>
    </source>
</evidence>
<evidence type="ECO:0000256" key="2">
    <source>
        <dbReference type="ARBA" id="ARBA00007942"/>
    </source>
</evidence>
<reference evidence="8" key="1">
    <citation type="submission" date="2013-07" db="EMBL/GenBank/DDBJ databases">
        <authorList>
            <person name="McIlroy S."/>
        </authorList>
    </citation>
    <scope>NUCLEOTIDE SEQUENCE [LARGE SCALE GENOMIC DNA]</scope>
    <source>
        <strain evidence="8">Run_A_D11</strain>
    </source>
</reference>
<comment type="caution">
    <text evidence="8">The sequence shown here is derived from an EMBL/GenBank/DDBJ whole genome shotgun (WGS) entry which is preliminary data.</text>
</comment>
<comment type="subcellular location">
    <subcellularLocation>
        <location evidence="1">Cell inner membrane</location>
        <topology evidence="1">Multi-pass membrane protein</topology>
    </subcellularLocation>
</comment>
<keyword evidence="6 7" id="KW-0472">Membrane</keyword>
<dbReference type="EMBL" id="CBTJ020000043">
    <property type="protein sequence ID" value="CDI02917.1"/>
    <property type="molecule type" value="Genomic_DNA"/>
</dbReference>
<feature type="transmembrane region" description="Helical" evidence="7">
    <location>
        <begin position="108"/>
        <end position="129"/>
    </location>
</feature>
<keyword evidence="5 7" id="KW-1133">Transmembrane helix</keyword>
<dbReference type="AlphaFoldDB" id="W6M588"/>
<organism evidence="8 9">
    <name type="scientific">Candidatus Competibacter denitrificans Run_A_D11</name>
    <dbReference type="NCBI Taxonomy" id="1400863"/>
    <lineage>
        <taxon>Bacteria</taxon>
        <taxon>Pseudomonadati</taxon>
        <taxon>Pseudomonadota</taxon>
        <taxon>Gammaproteobacteria</taxon>
        <taxon>Candidatus Competibacteraceae</taxon>
        <taxon>Candidatus Competibacter</taxon>
    </lineage>
</organism>
<feature type="transmembrane region" description="Helical" evidence="7">
    <location>
        <begin position="60"/>
        <end position="80"/>
    </location>
</feature>
<dbReference type="STRING" id="1400863.BN873_360011"/>
<reference evidence="8" key="2">
    <citation type="submission" date="2014-03" db="EMBL/GenBank/DDBJ databases">
        <title>Candidatus Competibacter-lineage genomes retrieved from metagenomes reveal functional metabolic diversity.</title>
        <authorList>
            <person name="McIlroy S.J."/>
            <person name="Albertsen M."/>
            <person name="Andresen E.K."/>
            <person name="Saunders A.M."/>
            <person name="Kristiansen R."/>
            <person name="Stokholm-Bjerregaard M."/>
            <person name="Nielsen K.L."/>
            <person name="Nielsen P.H."/>
        </authorList>
    </citation>
    <scope>NUCLEOTIDE SEQUENCE</scope>
    <source>
        <strain evidence="8">Run_A_D11</strain>
    </source>
</reference>
<evidence type="ECO:0000313" key="8">
    <source>
        <dbReference type="EMBL" id="CDI02917.1"/>
    </source>
</evidence>
<feature type="transmembrane region" description="Helical" evidence="7">
    <location>
        <begin position="31"/>
        <end position="48"/>
    </location>
</feature>
<dbReference type="GO" id="GO:0022857">
    <property type="term" value="F:transmembrane transporter activity"/>
    <property type="evidence" value="ECO:0007669"/>
    <property type="project" value="InterPro"/>
</dbReference>
<evidence type="ECO:0000256" key="1">
    <source>
        <dbReference type="ARBA" id="ARBA00004429"/>
    </source>
</evidence>
<dbReference type="RefSeq" id="WP_242434410.1">
    <property type="nucleotide sequence ID" value="NZ_CBTJ020000043.1"/>
</dbReference>
<dbReference type="CDD" id="cd06579">
    <property type="entry name" value="TM_PBP1_transp_AraH_like"/>
    <property type="match status" value="1"/>
</dbReference>
<feature type="transmembrane region" description="Helical" evidence="7">
    <location>
        <begin position="367"/>
        <end position="386"/>
    </location>
</feature>
<dbReference type="InterPro" id="IPR001851">
    <property type="entry name" value="ABC_transp_permease"/>
</dbReference>
<evidence type="ECO:0000256" key="5">
    <source>
        <dbReference type="ARBA" id="ARBA00022989"/>
    </source>
</evidence>
<protein>
    <submittedName>
        <fullName evidence="8">D-xylose transporter subunit membrane component of ABC superfamily</fullName>
    </submittedName>
</protein>
<evidence type="ECO:0000256" key="6">
    <source>
        <dbReference type="ARBA" id="ARBA00023136"/>
    </source>
</evidence>
<feature type="transmembrane region" description="Helical" evidence="7">
    <location>
        <begin position="136"/>
        <end position="156"/>
    </location>
</feature>
<dbReference type="PANTHER" id="PTHR32196">
    <property type="entry name" value="ABC TRANSPORTER PERMEASE PROTEIN YPHD-RELATED-RELATED"/>
    <property type="match status" value="1"/>
</dbReference>
<evidence type="ECO:0000256" key="4">
    <source>
        <dbReference type="ARBA" id="ARBA00022692"/>
    </source>
</evidence>
<dbReference type="Proteomes" id="UP000035760">
    <property type="component" value="Unassembled WGS sequence"/>
</dbReference>
<keyword evidence="4 7" id="KW-0812">Transmembrane</keyword>
<feature type="transmembrane region" description="Helical" evidence="7">
    <location>
        <begin position="327"/>
        <end position="355"/>
    </location>
</feature>
<feature type="transmembrane region" description="Helical" evidence="7">
    <location>
        <begin position="216"/>
        <end position="234"/>
    </location>
</feature>
<feature type="transmembrane region" description="Helical" evidence="7">
    <location>
        <begin position="176"/>
        <end position="195"/>
    </location>
</feature>